<evidence type="ECO:0000313" key="1">
    <source>
        <dbReference type="EMBL" id="MBW5420241.1"/>
    </source>
</evidence>
<sequence length="189" mass="20783">MSALTVAAALDALLTETPSWLPDVRSWEIAEDGGNWVLSGGLADDLGEAKAAHALGLVAGEHGADVSDDGRRMAVPFVWHDTRVQLWYFRPVLRWVVPERCATCPTKLGPPDVRFVKLGEERGAAVVCIPCRDRMHAVWVADTCPVSEDRAEHHWWFSLPDDGWKCTVCRSVRRDPSDPATTVRAAVTA</sequence>
<dbReference type="RefSeq" id="WP_219686747.1">
    <property type="nucleotide sequence ID" value="NZ_WMBF01000006.1"/>
</dbReference>
<name>A0ABS6YFP3_9ACTN</name>
<evidence type="ECO:0000313" key="2">
    <source>
        <dbReference type="Proteomes" id="UP001197114"/>
    </source>
</evidence>
<protein>
    <submittedName>
        <fullName evidence="1">Uncharacterized protein</fullName>
    </submittedName>
</protein>
<reference evidence="1 2" key="1">
    <citation type="submission" date="2019-11" db="EMBL/GenBank/DDBJ databases">
        <authorList>
            <person name="Ay H."/>
        </authorList>
    </citation>
    <scope>NUCLEOTIDE SEQUENCE [LARGE SCALE GENOMIC DNA]</scope>
    <source>
        <strain evidence="1 2">BG9H</strain>
    </source>
</reference>
<gene>
    <name evidence="1" type="ORF">GKQ77_01480</name>
</gene>
<dbReference type="EMBL" id="WMBF01000006">
    <property type="protein sequence ID" value="MBW5420241.1"/>
    <property type="molecule type" value="Genomic_DNA"/>
</dbReference>
<proteinExistence type="predicted"/>
<organism evidence="1 2">
    <name type="scientific">Streptomyces anatolicus</name>
    <dbReference type="NCBI Taxonomy" id="2675858"/>
    <lineage>
        <taxon>Bacteria</taxon>
        <taxon>Bacillati</taxon>
        <taxon>Actinomycetota</taxon>
        <taxon>Actinomycetes</taxon>
        <taxon>Kitasatosporales</taxon>
        <taxon>Streptomycetaceae</taxon>
        <taxon>Streptomyces</taxon>
    </lineage>
</organism>
<dbReference type="Proteomes" id="UP001197114">
    <property type="component" value="Unassembled WGS sequence"/>
</dbReference>
<keyword evidence="2" id="KW-1185">Reference proteome</keyword>
<comment type="caution">
    <text evidence="1">The sequence shown here is derived from an EMBL/GenBank/DDBJ whole genome shotgun (WGS) entry which is preliminary data.</text>
</comment>
<accession>A0ABS6YFP3</accession>